<feature type="region of interest" description="Disordered" evidence="1">
    <location>
        <begin position="37"/>
        <end position="56"/>
    </location>
</feature>
<evidence type="ECO:0000313" key="3">
    <source>
        <dbReference type="Proteomes" id="UP001295794"/>
    </source>
</evidence>
<sequence length="137" mass="14783">MYLIMPQRLVPELTANELSTALHLEVPPPTCLYRADYRRSTAGDSPPRAPGSAGPLGCARERAVGGLVAKKACPIHDFQVRENPRASAFMGTVRHSDGGLIQLTAAASLDMGEARSREEWELPSHSTRKRSLSASTS</sequence>
<dbReference type="AlphaFoldDB" id="A0AAD2HW26"/>
<evidence type="ECO:0000256" key="1">
    <source>
        <dbReference type="SAM" id="MobiDB-lite"/>
    </source>
</evidence>
<protein>
    <submittedName>
        <fullName evidence="2">Uncharacterized protein</fullName>
    </submittedName>
</protein>
<feature type="region of interest" description="Disordered" evidence="1">
    <location>
        <begin position="112"/>
        <end position="137"/>
    </location>
</feature>
<evidence type="ECO:0000313" key="2">
    <source>
        <dbReference type="EMBL" id="CAK5282184.1"/>
    </source>
</evidence>
<reference evidence="2" key="1">
    <citation type="submission" date="2023-11" db="EMBL/GenBank/DDBJ databases">
        <authorList>
            <person name="De Vega J J."/>
            <person name="De Vega J J."/>
        </authorList>
    </citation>
    <scope>NUCLEOTIDE SEQUENCE</scope>
</reference>
<organism evidence="2 3">
    <name type="scientific">Mycena citricolor</name>
    <dbReference type="NCBI Taxonomy" id="2018698"/>
    <lineage>
        <taxon>Eukaryota</taxon>
        <taxon>Fungi</taxon>
        <taxon>Dikarya</taxon>
        <taxon>Basidiomycota</taxon>
        <taxon>Agaricomycotina</taxon>
        <taxon>Agaricomycetes</taxon>
        <taxon>Agaricomycetidae</taxon>
        <taxon>Agaricales</taxon>
        <taxon>Marasmiineae</taxon>
        <taxon>Mycenaceae</taxon>
        <taxon>Mycena</taxon>
    </lineage>
</organism>
<feature type="non-terminal residue" evidence="2">
    <location>
        <position position="137"/>
    </location>
</feature>
<feature type="compositionally biased region" description="Basic and acidic residues" evidence="1">
    <location>
        <begin position="112"/>
        <end position="122"/>
    </location>
</feature>
<name>A0AAD2HW26_9AGAR</name>
<dbReference type="EMBL" id="CAVNYO010000448">
    <property type="protein sequence ID" value="CAK5282184.1"/>
    <property type="molecule type" value="Genomic_DNA"/>
</dbReference>
<keyword evidence="3" id="KW-1185">Reference proteome</keyword>
<gene>
    <name evidence="2" type="ORF">MYCIT1_LOCUS33722</name>
</gene>
<comment type="caution">
    <text evidence="2">The sequence shown here is derived from an EMBL/GenBank/DDBJ whole genome shotgun (WGS) entry which is preliminary data.</text>
</comment>
<dbReference type="Proteomes" id="UP001295794">
    <property type="component" value="Unassembled WGS sequence"/>
</dbReference>
<accession>A0AAD2HW26</accession>
<proteinExistence type="predicted"/>